<sequence>MTSSCLKLIGLGGMCQNLKTKISHNCLSIWANDSSTGSLQRTCSIKPLSLKTIRQCACTHIQVFKVVVC</sequence>
<accession>A0A2P2J5K9</accession>
<name>A0A2P2J5K9_RHIMU</name>
<evidence type="ECO:0000313" key="1">
    <source>
        <dbReference type="EMBL" id="MBW88730.1"/>
    </source>
</evidence>
<proteinExistence type="predicted"/>
<organism evidence="1">
    <name type="scientific">Rhizophora mucronata</name>
    <name type="common">Asiatic mangrove</name>
    <dbReference type="NCBI Taxonomy" id="61149"/>
    <lineage>
        <taxon>Eukaryota</taxon>
        <taxon>Viridiplantae</taxon>
        <taxon>Streptophyta</taxon>
        <taxon>Embryophyta</taxon>
        <taxon>Tracheophyta</taxon>
        <taxon>Spermatophyta</taxon>
        <taxon>Magnoliopsida</taxon>
        <taxon>eudicotyledons</taxon>
        <taxon>Gunneridae</taxon>
        <taxon>Pentapetalae</taxon>
        <taxon>rosids</taxon>
        <taxon>fabids</taxon>
        <taxon>Malpighiales</taxon>
        <taxon>Rhizophoraceae</taxon>
        <taxon>Rhizophora</taxon>
    </lineage>
</organism>
<dbReference type="AlphaFoldDB" id="A0A2P2J5K9"/>
<dbReference type="EMBL" id="GGEC01008247">
    <property type="protein sequence ID" value="MBW88730.1"/>
    <property type="molecule type" value="Transcribed_RNA"/>
</dbReference>
<protein>
    <submittedName>
        <fullName evidence="1">Uncharacterized protein</fullName>
    </submittedName>
</protein>
<reference evidence="1" key="1">
    <citation type="submission" date="2018-02" db="EMBL/GenBank/DDBJ databases">
        <title>Rhizophora mucronata_Transcriptome.</title>
        <authorList>
            <person name="Meera S.P."/>
            <person name="Sreeshan A."/>
            <person name="Augustine A."/>
        </authorList>
    </citation>
    <scope>NUCLEOTIDE SEQUENCE</scope>
    <source>
        <tissue evidence="1">Leaf</tissue>
    </source>
</reference>